<name>A0A813QMF7_9BILA</name>
<gene>
    <name evidence="2" type="ORF">GPM918_LOCUS1799</name>
    <name evidence="3" type="ORF">SRO942_LOCUS1799</name>
</gene>
<evidence type="ECO:0000313" key="3">
    <source>
        <dbReference type="EMBL" id="CAF3550493.1"/>
    </source>
</evidence>
<protein>
    <submittedName>
        <fullName evidence="2">Uncharacterized protein</fullName>
    </submittedName>
</protein>
<keyword evidence="1" id="KW-0472">Membrane</keyword>
<keyword evidence="1" id="KW-1133">Transmembrane helix</keyword>
<dbReference type="Proteomes" id="UP000681722">
    <property type="component" value="Unassembled WGS sequence"/>
</dbReference>
<keyword evidence="1" id="KW-0812">Transmembrane</keyword>
<evidence type="ECO:0000313" key="4">
    <source>
        <dbReference type="Proteomes" id="UP000663829"/>
    </source>
</evidence>
<evidence type="ECO:0000256" key="1">
    <source>
        <dbReference type="SAM" id="Phobius"/>
    </source>
</evidence>
<organism evidence="2 4">
    <name type="scientific">Didymodactylos carnosus</name>
    <dbReference type="NCBI Taxonomy" id="1234261"/>
    <lineage>
        <taxon>Eukaryota</taxon>
        <taxon>Metazoa</taxon>
        <taxon>Spiralia</taxon>
        <taxon>Gnathifera</taxon>
        <taxon>Rotifera</taxon>
        <taxon>Eurotatoria</taxon>
        <taxon>Bdelloidea</taxon>
        <taxon>Philodinida</taxon>
        <taxon>Philodinidae</taxon>
        <taxon>Didymodactylos</taxon>
    </lineage>
</organism>
<dbReference type="AlphaFoldDB" id="A0A813QMF7"/>
<proteinExistence type="predicted"/>
<keyword evidence="4" id="KW-1185">Reference proteome</keyword>
<comment type="caution">
    <text evidence="2">The sequence shown here is derived from an EMBL/GenBank/DDBJ whole genome shotgun (WGS) entry which is preliminary data.</text>
</comment>
<dbReference type="Proteomes" id="UP000663829">
    <property type="component" value="Unassembled WGS sequence"/>
</dbReference>
<dbReference type="EMBL" id="CAJNOQ010000180">
    <property type="protein sequence ID" value="CAF0768668.1"/>
    <property type="molecule type" value="Genomic_DNA"/>
</dbReference>
<reference evidence="2" key="1">
    <citation type="submission" date="2021-02" db="EMBL/GenBank/DDBJ databases">
        <authorList>
            <person name="Nowell W R."/>
        </authorList>
    </citation>
    <scope>NUCLEOTIDE SEQUENCE</scope>
</reference>
<dbReference type="EMBL" id="CAJOBC010000180">
    <property type="protein sequence ID" value="CAF3550493.1"/>
    <property type="molecule type" value="Genomic_DNA"/>
</dbReference>
<sequence length="161" mass="18945">MSGNAILVFIVRVMNTSTELFLKDNRFLMKTILIQPYECEIGRDFYLILYGLVGYLCTSLILACHLLVHTYLSKINFYIADIVETQQIIQQEQKLNQQREYERKLQQQQFIMMPNQYQRQLAKRLTSVSSNNDSPVIDRIQRQRPQFRRTISDASADSVMV</sequence>
<accession>A0A813QMF7</accession>
<feature type="transmembrane region" description="Helical" evidence="1">
    <location>
        <begin position="45"/>
        <end position="68"/>
    </location>
</feature>
<evidence type="ECO:0000313" key="2">
    <source>
        <dbReference type="EMBL" id="CAF0768668.1"/>
    </source>
</evidence>